<keyword evidence="3 7" id="KW-0548">Nucleotidyltransferase</keyword>
<dbReference type="Pfam" id="PF21474">
    <property type="entry name" value="DNApolII_N"/>
    <property type="match status" value="1"/>
</dbReference>
<dbReference type="SUPFAM" id="SSF53098">
    <property type="entry name" value="Ribonuclease H-like"/>
    <property type="match status" value="1"/>
</dbReference>
<organism evidence="11 12">
    <name type="scientific">Halioxenophilus aromaticivorans</name>
    <dbReference type="NCBI Taxonomy" id="1306992"/>
    <lineage>
        <taxon>Bacteria</taxon>
        <taxon>Pseudomonadati</taxon>
        <taxon>Pseudomonadota</taxon>
        <taxon>Gammaproteobacteria</taxon>
        <taxon>Alteromonadales</taxon>
        <taxon>Alteromonadaceae</taxon>
        <taxon>Halioxenophilus</taxon>
    </lineage>
</organism>
<keyword evidence="5 7" id="KW-0238">DNA-binding</keyword>
<comment type="similarity">
    <text evidence="1 7">Belongs to the DNA polymerase type-B family.</text>
</comment>
<dbReference type="GO" id="GO:0045004">
    <property type="term" value="P:DNA replication proofreading"/>
    <property type="evidence" value="ECO:0007669"/>
    <property type="project" value="TreeGrafter"/>
</dbReference>
<evidence type="ECO:0000256" key="2">
    <source>
        <dbReference type="ARBA" id="ARBA00022679"/>
    </source>
</evidence>
<evidence type="ECO:0000256" key="4">
    <source>
        <dbReference type="ARBA" id="ARBA00022932"/>
    </source>
</evidence>
<evidence type="ECO:0000259" key="9">
    <source>
        <dbReference type="Pfam" id="PF03104"/>
    </source>
</evidence>
<dbReference type="InterPro" id="IPR043502">
    <property type="entry name" value="DNA/RNA_pol_sf"/>
</dbReference>
<dbReference type="Gene3D" id="3.30.70.2250">
    <property type="match status" value="1"/>
</dbReference>
<dbReference type="InterPro" id="IPR055208">
    <property type="entry name" value="PolB_insertion"/>
</dbReference>
<dbReference type="Gene3D" id="3.90.1600.10">
    <property type="entry name" value="Palm domain of DNA polymerase"/>
    <property type="match status" value="2"/>
</dbReference>
<accession>A0AAV3U1F4</accession>
<dbReference type="FunFam" id="3.90.1600.10:FF:000030">
    <property type="entry name" value="DNA polymerase II"/>
    <property type="match status" value="1"/>
</dbReference>
<dbReference type="GO" id="GO:0003677">
    <property type="term" value="F:DNA binding"/>
    <property type="evidence" value="ECO:0007669"/>
    <property type="project" value="UniProtKB-KW"/>
</dbReference>
<dbReference type="InterPro" id="IPR050240">
    <property type="entry name" value="DNA_pol_type-B"/>
</dbReference>
<feature type="domain" description="DNA polymerase II insertion" evidence="10">
    <location>
        <begin position="39"/>
        <end position="97"/>
    </location>
</feature>
<dbReference type="InterPro" id="IPR017964">
    <property type="entry name" value="DNA-dir_DNA_pol_B_CS"/>
</dbReference>
<comment type="caution">
    <text evidence="11">The sequence shown here is derived from an EMBL/GenBank/DDBJ whole genome shotgun (WGS) entry which is preliminary data.</text>
</comment>
<keyword evidence="4 7" id="KW-0239">DNA-directed DNA polymerase</keyword>
<dbReference type="Gene3D" id="1.10.132.60">
    <property type="entry name" value="DNA polymerase family B, C-terminal domain"/>
    <property type="match status" value="1"/>
</dbReference>
<dbReference type="Proteomes" id="UP001409585">
    <property type="component" value="Unassembled WGS sequence"/>
</dbReference>
<dbReference type="Pfam" id="PF22587">
    <property type="entry name" value="DNApolII_insertion"/>
    <property type="match status" value="1"/>
</dbReference>
<dbReference type="EC" id="2.7.7.7" evidence="7"/>
<dbReference type="Gene3D" id="3.30.420.10">
    <property type="entry name" value="Ribonuclease H-like superfamily/Ribonuclease H"/>
    <property type="match status" value="1"/>
</dbReference>
<dbReference type="SMART" id="SM00486">
    <property type="entry name" value="POLBc"/>
    <property type="match status" value="1"/>
</dbReference>
<evidence type="ECO:0000313" key="11">
    <source>
        <dbReference type="EMBL" id="GAA4938809.1"/>
    </source>
</evidence>
<dbReference type="SUPFAM" id="SSF56672">
    <property type="entry name" value="DNA/RNA polymerases"/>
    <property type="match status" value="1"/>
</dbReference>
<dbReference type="PRINTS" id="PR00106">
    <property type="entry name" value="DNAPOLB"/>
</dbReference>
<keyword evidence="12" id="KW-1185">Reference proteome</keyword>
<keyword evidence="2 7" id="KW-0808">Transferase</keyword>
<dbReference type="CDD" id="cd05784">
    <property type="entry name" value="DNA_polB_II_exo"/>
    <property type="match status" value="1"/>
</dbReference>
<comment type="catalytic activity">
    <reaction evidence="6 7">
        <text>DNA(n) + a 2'-deoxyribonucleoside 5'-triphosphate = DNA(n+1) + diphosphate</text>
        <dbReference type="Rhea" id="RHEA:22508"/>
        <dbReference type="Rhea" id="RHEA-COMP:17339"/>
        <dbReference type="Rhea" id="RHEA-COMP:17340"/>
        <dbReference type="ChEBI" id="CHEBI:33019"/>
        <dbReference type="ChEBI" id="CHEBI:61560"/>
        <dbReference type="ChEBI" id="CHEBI:173112"/>
        <dbReference type="EC" id="2.7.7.7"/>
    </reaction>
</comment>
<dbReference type="Pfam" id="PF03104">
    <property type="entry name" value="DNA_pol_B_exo1"/>
    <property type="match status" value="1"/>
</dbReference>
<dbReference type="CDD" id="cd05537">
    <property type="entry name" value="POLBc_Pol_II"/>
    <property type="match status" value="1"/>
</dbReference>
<sequence length="785" mass="89066">MAGFILSRHWHDTSTGIELEYWLHTAQGPVCVRVPEQESVFFIAQENVAQLPPLLGLQRGWRVQNLSLASPTNQPIAGVYCTSYRRAREISTILRRAMPVWEADVRPPERFLMERFIKSSVSVVGGQWHSDGTQVPQVTAPGLRPGDNSLPNFTVVSLDIETDMRAAQLFSIAVWGSEARHVFMVDETCGGQRSLEGFTLHNCASETACLEAFFNWLHDYDPDILIGWSVVGFDLWVLDRICRRLGVNYALGRDGRRPTWRQDINDRDKRYITIPGRVALDGIELLRMAFYHFESFSLEFVARALLGDGKLLKGSGRGEEITRLYQDDKLQLARYNLKDCELVWEIFIATQLIAFASAKSQMTGLPLDKIGGSAAAFEFSYLPRLHRLGYVAPSIGDCAIDFASPGGYVLESQPGLFKQVLVFDFKSLYPSIIRTFNIDPGAFWVAEHKQLPAEQVVAGFHDAAFARDCAILPNLITELWQQRDDAKRSGDQPLSQAIKIIMNSFYGVLGSNLCRFYDPRVASSITLRGHEILQTTQQWFDEQGFTVIYGDTDSVFVWLGDDFDPHQCATVGQSLARKLNDFWQQRLAQQYQVPSYLEIQFETHFSRFFMPKIRGQETGSKKRYAGLVQRGEQSEVLIRGLEAVRSDWTALARQFQREVFGRVFYNQPVEQYVLDITAQLHAGKLDDLLVYRKRLRRPLEDYEAISPPHVQAARALQANGDDIRRGDWVEYVITLQGARPKSLSSGLLLDYAHYQEKQLAPVVDGLLATLGTNYQQLVDRQYGLF</sequence>
<dbReference type="InterPro" id="IPR006172">
    <property type="entry name" value="DNA-dir_DNA_pol_B"/>
</dbReference>
<feature type="domain" description="DNA-directed DNA polymerase family B multifunctional" evidence="8">
    <location>
        <begin position="382"/>
        <end position="759"/>
    </location>
</feature>
<evidence type="ECO:0000256" key="1">
    <source>
        <dbReference type="ARBA" id="ARBA00005755"/>
    </source>
</evidence>
<evidence type="ECO:0000256" key="3">
    <source>
        <dbReference type="ARBA" id="ARBA00022695"/>
    </source>
</evidence>
<evidence type="ECO:0000256" key="6">
    <source>
        <dbReference type="ARBA" id="ARBA00049244"/>
    </source>
</evidence>
<dbReference type="InterPro" id="IPR036397">
    <property type="entry name" value="RNaseH_sf"/>
</dbReference>
<dbReference type="GO" id="GO:0009432">
    <property type="term" value="P:SOS response"/>
    <property type="evidence" value="ECO:0007669"/>
    <property type="project" value="TreeGrafter"/>
</dbReference>
<name>A0AAV3U1F4_9ALTE</name>
<gene>
    <name evidence="11" type="ORF">GCM10025791_16130</name>
</gene>
<evidence type="ECO:0000259" key="8">
    <source>
        <dbReference type="Pfam" id="PF00136"/>
    </source>
</evidence>
<protein>
    <recommendedName>
        <fullName evidence="7">DNA polymerase</fullName>
        <ecNumber evidence="7">2.7.7.7</ecNumber>
    </recommendedName>
</protein>
<dbReference type="EMBL" id="BAABLX010000009">
    <property type="protein sequence ID" value="GAA4938809.1"/>
    <property type="molecule type" value="Genomic_DNA"/>
</dbReference>
<feature type="domain" description="DNA-directed DNA polymerase family B exonuclease" evidence="9">
    <location>
        <begin position="100"/>
        <end position="299"/>
    </location>
</feature>
<evidence type="ECO:0000256" key="7">
    <source>
        <dbReference type="RuleBase" id="RU000442"/>
    </source>
</evidence>
<dbReference type="PANTHER" id="PTHR10322">
    <property type="entry name" value="DNA POLYMERASE CATALYTIC SUBUNIT"/>
    <property type="match status" value="1"/>
</dbReference>
<dbReference type="GO" id="GO:0000166">
    <property type="term" value="F:nucleotide binding"/>
    <property type="evidence" value="ECO:0007669"/>
    <property type="project" value="InterPro"/>
</dbReference>
<proteinExistence type="inferred from homology"/>
<dbReference type="InterPro" id="IPR006134">
    <property type="entry name" value="DNA-dir_DNA_pol_B_multi_dom"/>
</dbReference>
<dbReference type="InterPro" id="IPR023211">
    <property type="entry name" value="DNA_pol_palm_dom_sf"/>
</dbReference>
<dbReference type="GO" id="GO:0008296">
    <property type="term" value="F:3'-5'-DNA exonuclease activity"/>
    <property type="evidence" value="ECO:0007669"/>
    <property type="project" value="TreeGrafter"/>
</dbReference>
<dbReference type="PROSITE" id="PS00116">
    <property type="entry name" value="DNA_POLYMERASE_B"/>
    <property type="match status" value="1"/>
</dbReference>
<dbReference type="InterPro" id="IPR006133">
    <property type="entry name" value="DNA-dir_DNA_pol_B_exonuc"/>
</dbReference>
<dbReference type="PANTHER" id="PTHR10322:SF23">
    <property type="entry name" value="DNA POLYMERASE DELTA CATALYTIC SUBUNIT"/>
    <property type="match status" value="1"/>
</dbReference>
<evidence type="ECO:0000259" key="10">
    <source>
        <dbReference type="Pfam" id="PF22587"/>
    </source>
</evidence>
<dbReference type="Pfam" id="PF00136">
    <property type="entry name" value="DNA_pol_B"/>
    <property type="match status" value="1"/>
</dbReference>
<evidence type="ECO:0000313" key="12">
    <source>
        <dbReference type="Proteomes" id="UP001409585"/>
    </source>
</evidence>
<reference evidence="12" key="1">
    <citation type="journal article" date="2019" name="Int. J. Syst. Evol. Microbiol.">
        <title>The Global Catalogue of Microorganisms (GCM) 10K type strain sequencing project: providing services to taxonomists for standard genome sequencing and annotation.</title>
        <authorList>
            <consortium name="The Broad Institute Genomics Platform"/>
            <consortium name="The Broad Institute Genome Sequencing Center for Infectious Disease"/>
            <person name="Wu L."/>
            <person name="Ma J."/>
        </authorList>
    </citation>
    <scope>NUCLEOTIDE SEQUENCE [LARGE SCALE GENOMIC DNA]</scope>
    <source>
        <strain evidence="12">JCM 19134</strain>
    </source>
</reference>
<evidence type="ECO:0000256" key="5">
    <source>
        <dbReference type="ARBA" id="ARBA00023125"/>
    </source>
</evidence>
<dbReference type="NCBIfam" id="NF004421">
    <property type="entry name" value="PRK05762.1-2"/>
    <property type="match status" value="1"/>
</dbReference>
<dbReference type="AlphaFoldDB" id="A0AAV3U1F4"/>
<dbReference type="InterPro" id="IPR012337">
    <property type="entry name" value="RNaseH-like_sf"/>
</dbReference>
<keyword evidence="7" id="KW-0235">DNA replication</keyword>
<dbReference type="InterPro" id="IPR042087">
    <property type="entry name" value="DNA_pol_B_thumb"/>
</dbReference>
<dbReference type="GO" id="GO:0003887">
    <property type="term" value="F:DNA-directed DNA polymerase activity"/>
    <property type="evidence" value="ECO:0007669"/>
    <property type="project" value="UniProtKB-KW"/>
</dbReference>
<dbReference type="Gene3D" id="2.40.50.590">
    <property type="match status" value="1"/>
</dbReference>